<dbReference type="STRING" id="402676.B6JY70"/>
<dbReference type="GeneID" id="7048714"/>
<evidence type="ECO:0000256" key="3">
    <source>
        <dbReference type="SAM" id="MobiDB-lite"/>
    </source>
</evidence>
<keyword evidence="1 2" id="KW-0694">RNA-binding</keyword>
<sequence>MSGTTEWNGTTQSSVYMPDMSYMQTGAYSSSAGARDRSRSPRRRDAGDRGDRDRDFLRRRDENPADSKYPEKDPELLLGKQHTQQDRRVYVGNLPYQIRWNELKDFMRQAGHVLYAEILELPNGLSKGCGIVEYSTRDEARRAVAMLSNQKLMGRLIYVREDREQEPKFSGTGINSEVRRSEGMGGEDESSRQLFVGNLPYSVRWQDLKDLFRKAGNVVRADVQMNHEGRSRGNGIVLMETVQEAQMAIRMFDSTDFMGRMIEVRLDRFARGGGRSGMAFSGPPAGAYGAGPAAAAPYMGQYGGPAGYNAGPNDFVDRAYANGPPSPIIHIGNLPWLTVDQDLLDLFNSFGKIERAAIAYEPSGRSRGFGVVQFQTTPEAASAIEKLNGYVYGNRPLQISYARYNTPYFAPPTSDGPAAASMPLPTGPRMGAAAGYTPADLSAAPTVPSLSALPRANSLPLGASPTASTSSLPSMAPAPTSTTTSAPSTASAVPYADLLTKVLPPTDASAALELLNSIQKQQQEQPRDEASKTEP</sequence>
<dbReference type="JaponicusDB" id="SJAG_01529">
    <property type="gene designation" value="hrb1"/>
</dbReference>
<dbReference type="GO" id="GO:0003729">
    <property type="term" value="F:mRNA binding"/>
    <property type="evidence" value="ECO:0000318"/>
    <property type="project" value="GO_Central"/>
</dbReference>
<dbReference type="PROSITE" id="PS50102">
    <property type="entry name" value="RRM"/>
    <property type="match status" value="3"/>
</dbReference>
<reference evidence="5 7" key="1">
    <citation type="journal article" date="2011" name="Science">
        <title>Comparative functional genomics of the fission yeasts.</title>
        <authorList>
            <person name="Rhind N."/>
            <person name="Chen Z."/>
            <person name="Yassour M."/>
            <person name="Thompson D.A."/>
            <person name="Haas B.J."/>
            <person name="Habib N."/>
            <person name="Wapinski I."/>
            <person name="Roy S."/>
            <person name="Lin M.F."/>
            <person name="Heiman D.I."/>
            <person name="Young S.K."/>
            <person name="Furuya K."/>
            <person name="Guo Y."/>
            <person name="Pidoux A."/>
            <person name="Chen H.M."/>
            <person name="Robbertse B."/>
            <person name="Goldberg J.M."/>
            <person name="Aoki K."/>
            <person name="Bayne E.H."/>
            <person name="Berlin A.M."/>
            <person name="Desjardins C.A."/>
            <person name="Dobbs E."/>
            <person name="Dukaj L."/>
            <person name="Fan L."/>
            <person name="FitzGerald M.G."/>
            <person name="French C."/>
            <person name="Gujja S."/>
            <person name="Hansen K."/>
            <person name="Keifenheim D."/>
            <person name="Levin J.Z."/>
            <person name="Mosher R.A."/>
            <person name="Mueller C.A."/>
            <person name="Pfiffner J."/>
            <person name="Priest M."/>
            <person name="Russ C."/>
            <person name="Smialowska A."/>
            <person name="Swoboda P."/>
            <person name="Sykes S.M."/>
            <person name="Vaughn M."/>
            <person name="Vengrova S."/>
            <person name="Yoder R."/>
            <person name="Zeng Q."/>
            <person name="Allshire R."/>
            <person name="Baulcombe D."/>
            <person name="Birren B.W."/>
            <person name="Brown W."/>
            <person name="Ekwall K."/>
            <person name="Kellis M."/>
            <person name="Leatherwood J."/>
            <person name="Levin H."/>
            <person name="Margalit H."/>
            <person name="Martienssen R."/>
            <person name="Nieduszynski C.A."/>
            <person name="Spatafora J.W."/>
            <person name="Friedman N."/>
            <person name="Dalgaard J.Z."/>
            <person name="Baumann P."/>
            <person name="Niki H."/>
            <person name="Regev A."/>
            <person name="Nusbaum C."/>
        </authorList>
    </citation>
    <scope>NUCLEOTIDE SEQUENCE [LARGE SCALE GENOMIC DNA]</scope>
    <source>
        <strain evidence="7">yFS275 / FY16936</strain>
    </source>
</reference>
<evidence type="ECO:0000313" key="6">
    <source>
        <dbReference type="JaponicusDB" id="SJAG_01529"/>
    </source>
</evidence>
<dbReference type="InterPro" id="IPR050374">
    <property type="entry name" value="RRT5_SRSF_SR"/>
</dbReference>
<feature type="domain" description="RRM" evidence="4">
    <location>
        <begin position="192"/>
        <end position="269"/>
    </location>
</feature>
<feature type="compositionally biased region" description="Basic and acidic residues" evidence="3">
    <location>
        <begin position="34"/>
        <end position="75"/>
    </location>
</feature>
<feature type="compositionally biased region" description="Basic and acidic residues" evidence="3">
    <location>
        <begin position="525"/>
        <end position="535"/>
    </location>
</feature>
<feature type="region of interest" description="Disordered" evidence="3">
    <location>
        <begin position="167"/>
        <end position="190"/>
    </location>
</feature>
<dbReference type="InterPro" id="IPR012677">
    <property type="entry name" value="Nucleotide-bd_a/b_plait_sf"/>
</dbReference>
<dbReference type="PANTHER" id="PTHR23003:SF3">
    <property type="entry name" value="FI21236P1-RELATED"/>
    <property type="match status" value="1"/>
</dbReference>
<feature type="domain" description="RRM" evidence="4">
    <location>
        <begin position="87"/>
        <end position="164"/>
    </location>
</feature>
<dbReference type="Proteomes" id="UP000001744">
    <property type="component" value="Unassembled WGS sequence"/>
</dbReference>
<evidence type="ECO:0000259" key="4">
    <source>
        <dbReference type="PROSITE" id="PS50102"/>
    </source>
</evidence>
<evidence type="ECO:0000313" key="5">
    <source>
        <dbReference type="EMBL" id="EEB06488.2"/>
    </source>
</evidence>
<evidence type="ECO:0000313" key="7">
    <source>
        <dbReference type="Proteomes" id="UP000001744"/>
    </source>
</evidence>
<dbReference type="InterPro" id="IPR000504">
    <property type="entry name" value="RRM_dom"/>
</dbReference>
<dbReference type="InterPro" id="IPR035979">
    <property type="entry name" value="RBD_domain_sf"/>
</dbReference>
<feature type="domain" description="RRM" evidence="4">
    <location>
        <begin position="327"/>
        <end position="404"/>
    </location>
</feature>
<dbReference type="AlphaFoldDB" id="B6JY70"/>
<dbReference type="FunFam" id="3.30.70.330:FF:000145">
    <property type="entry name" value="Putative RNP domain-containing protein"/>
    <property type="match status" value="1"/>
</dbReference>
<dbReference type="PANTHER" id="PTHR23003">
    <property type="entry name" value="RNA RECOGNITION MOTIF RRM DOMAIN CONTAINING PROTEIN"/>
    <property type="match status" value="1"/>
</dbReference>
<organism evidence="5 7">
    <name type="scientific">Schizosaccharomyces japonicus (strain yFS275 / FY16936)</name>
    <name type="common">Fission yeast</name>
    <dbReference type="NCBI Taxonomy" id="402676"/>
    <lineage>
        <taxon>Eukaryota</taxon>
        <taxon>Fungi</taxon>
        <taxon>Dikarya</taxon>
        <taxon>Ascomycota</taxon>
        <taxon>Taphrinomycotina</taxon>
        <taxon>Schizosaccharomycetes</taxon>
        <taxon>Schizosaccharomycetales</taxon>
        <taxon>Schizosaccharomycetaceae</taxon>
        <taxon>Schizosaccharomyces</taxon>
    </lineage>
</organism>
<dbReference type="GO" id="GO:0005737">
    <property type="term" value="C:cytoplasm"/>
    <property type="evidence" value="ECO:0000318"/>
    <property type="project" value="GO_Central"/>
</dbReference>
<dbReference type="HOGENOM" id="CLU_026447_2_0_1"/>
<dbReference type="GO" id="GO:0005634">
    <property type="term" value="C:nucleus"/>
    <property type="evidence" value="ECO:0000318"/>
    <property type="project" value="GO_Central"/>
</dbReference>
<dbReference type="GO" id="GO:1990904">
    <property type="term" value="C:ribonucleoprotein complex"/>
    <property type="evidence" value="ECO:0000318"/>
    <property type="project" value="GO_Central"/>
</dbReference>
<dbReference type="EMBL" id="KE651168">
    <property type="protein sequence ID" value="EEB06488.2"/>
    <property type="molecule type" value="Genomic_DNA"/>
</dbReference>
<dbReference type="CDD" id="cd00590">
    <property type="entry name" value="RRM_SF"/>
    <property type="match status" value="1"/>
</dbReference>
<dbReference type="VEuPathDB" id="FungiDB:SJAG_01529"/>
<accession>B6JY70</accession>
<keyword evidence="7" id="KW-1185">Reference proteome</keyword>
<name>B6JY70_SCHJY</name>
<feature type="region of interest" description="Disordered" evidence="3">
    <location>
        <begin position="27"/>
        <end position="81"/>
    </location>
</feature>
<dbReference type="OMA" id="WHAFAPV"/>
<dbReference type="OrthoDB" id="1049195at2759"/>
<protein>
    <submittedName>
        <fullName evidence="5">RNA-binding protein</fullName>
    </submittedName>
</protein>
<gene>
    <name evidence="6" type="primary">hrb1</name>
    <name evidence="5" type="ORF">SJAG_01529</name>
</gene>
<evidence type="ECO:0000256" key="1">
    <source>
        <dbReference type="ARBA" id="ARBA00022884"/>
    </source>
</evidence>
<dbReference type="SUPFAM" id="SSF54928">
    <property type="entry name" value="RNA-binding domain, RBD"/>
    <property type="match status" value="3"/>
</dbReference>
<dbReference type="Gene3D" id="3.30.70.330">
    <property type="match status" value="3"/>
</dbReference>
<dbReference type="FunFam" id="3.30.70.330:FF:000232">
    <property type="entry name" value="RNA-binding domain-containing protein"/>
    <property type="match status" value="1"/>
</dbReference>
<dbReference type="SMART" id="SM00360">
    <property type="entry name" value="RRM"/>
    <property type="match status" value="3"/>
</dbReference>
<feature type="region of interest" description="Disordered" evidence="3">
    <location>
        <begin position="513"/>
        <end position="535"/>
    </location>
</feature>
<dbReference type="GO" id="GO:0140453">
    <property type="term" value="C:protein aggregate center"/>
    <property type="evidence" value="ECO:0007669"/>
    <property type="project" value="EnsemblFungi"/>
</dbReference>
<dbReference type="Pfam" id="PF00076">
    <property type="entry name" value="RRM_1"/>
    <property type="match status" value="3"/>
</dbReference>
<dbReference type="RefSeq" id="XP_002172781.2">
    <property type="nucleotide sequence ID" value="XM_002172745.2"/>
</dbReference>
<proteinExistence type="predicted"/>
<dbReference type="eggNOG" id="KOG0118">
    <property type="taxonomic scope" value="Eukaryota"/>
</dbReference>
<evidence type="ECO:0000256" key="2">
    <source>
        <dbReference type="PROSITE-ProRule" id="PRU00176"/>
    </source>
</evidence>
<feature type="compositionally biased region" description="Low complexity" evidence="3">
    <location>
        <begin position="463"/>
        <end position="489"/>
    </location>
</feature>
<feature type="region of interest" description="Disordered" evidence="3">
    <location>
        <begin position="461"/>
        <end position="489"/>
    </location>
</feature>